<dbReference type="InterPro" id="IPR040256">
    <property type="entry name" value="At4g02000-like"/>
</dbReference>
<dbReference type="AlphaFoldDB" id="A0A6P4DX64"/>
<evidence type="ECO:0000313" key="3">
    <source>
        <dbReference type="RefSeq" id="XP_015973646.1"/>
    </source>
</evidence>
<accession>A0A6P4DX64</accession>
<dbReference type="GeneID" id="107496830"/>
<protein>
    <submittedName>
        <fullName evidence="3">Uncharacterized protein LOC107496830</fullName>
    </submittedName>
</protein>
<dbReference type="InterPro" id="IPR025558">
    <property type="entry name" value="DUF4283"/>
</dbReference>
<dbReference type="PANTHER" id="PTHR31286:SF178">
    <property type="entry name" value="DUF4283 DOMAIN-CONTAINING PROTEIN"/>
    <property type="match status" value="1"/>
</dbReference>
<evidence type="ECO:0000259" key="1">
    <source>
        <dbReference type="Pfam" id="PF14111"/>
    </source>
</evidence>
<keyword evidence="2" id="KW-1185">Reference proteome</keyword>
<sequence length="246" mass="28111">MDDLRRDPNVENIDSEESEEDIVVLEETDISHGVKACTKSLTGRIFLAQKFSAGTMENALSAIWDKLIGFKVVNQGTNQFQFFFDEEKDMRRIEKGSPWLFKDYILHVRQWSDTQNSDNNSDSTFPIWVQFWGVPECYKTLEAGWKLGKKLGELMEIGMYKVRGKESRILKAKIMLDGDKAVKDSLKVKGPNQRLVEVGLRYECIGIFCMYCAHLGHSARVCNVLLEDAACNKLNQDLVGEWLKAD</sequence>
<name>A0A6P4DX64_ARADU</name>
<reference evidence="2" key="1">
    <citation type="journal article" date="2016" name="Nat. Genet.">
        <title>The genome sequences of Arachis duranensis and Arachis ipaensis, the diploid ancestors of cultivated peanut.</title>
        <authorList>
            <person name="Bertioli D.J."/>
            <person name="Cannon S.B."/>
            <person name="Froenicke L."/>
            <person name="Huang G."/>
            <person name="Farmer A.D."/>
            <person name="Cannon E.K."/>
            <person name="Liu X."/>
            <person name="Gao D."/>
            <person name="Clevenger J."/>
            <person name="Dash S."/>
            <person name="Ren L."/>
            <person name="Moretzsohn M.C."/>
            <person name="Shirasawa K."/>
            <person name="Huang W."/>
            <person name="Vidigal B."/>
            <person name="Abernathy B."/>
            <person name="Chu Y."/>
            <person name="Niederhuth C.E."/>
            <person name="Umale P."/>
            <person name="Araujo A.C."/>
            <person name="Kozik A."/>
            <person name="Kim K.D."/>
            <person name="Burow M.D."/>
            <person name="Varshney R.K."/>
            <person name="Wang X."/>
            <person name="Zhang X."/>
            <person name="Barkley N."/>
            <person name="Guimaraes P.M."/>
            <person name="Isobe S."/>
            <person name="Guo B."/>
            <person name="Liao B."/>
            <person name="Stalker H.T."/>
            <person name="Schmitz R.J."/>
            <person name="Scheffler B.E."/>
            <person name="Leal-Bertioli S.C."/>
            <person name="Xun X."/>
            <person name="Jackson S.A."/>
            <person name="Michelmore R."/>
            <person name="Ozias-Akins P."/>
        </authorList>
    </citation>
    <scope>NUCLEOTIDE SEQUENCE [LARGE SCALE GENOMIC DNA]</scope>
    <source>
        <strain evidence="2">cv. V14167</strain>
    </source>
</reference>
<reference evidence="3" key="2">
    <citation type="submission" date="2025-08" db="UniProtKB">
        <authorList>
            <consortium name="RefSeq"/>
        </authorList>
    </citation>
    <scope>IDENTIFICATION</scope>
    <source>
        <tissue evidence="3">Whole plant</tissue>
    </source>
</reference>
<dbReference type="Pfam" id="PF14111">
    <property type="entry name" value="DUF4283"/>
    <property type="match status" value="1"/>
</dbReference>
<gene>
    <name evidence="3" type="primary">LOC107496830</name>
</gene>
<evidence type="ECO:0000313" key="2">
    <source>
        <dbReference type="Proteomes" id="UP000515211"/>
    </source>
</evidence>
<feature type="domain" description="DUF4283" evidence="1">
    <location>
        <begin position="36"/>
        <end position="115"/>
    </location>
</feature>
<dbReference type="PANTHER" id="PTHR31286">
    <property type="entry name" value="GLYCINE-RICH CELL WALL STRUCTURAL PROTEIN 1.8-LIKE"/>
    <property type="match status" value="1"/>
</dbReference>
<proteinExistence type="predicted"/>
<dbReference type="RefSeq" id="XP_015973646.1">
    <property type="nucleotide sequence ID" value="XM_016118160.1"/>
</dbReference>
<dbReference type="Proteomes" id="UP000515211">
    <property type="component" value="Chromosome 7"/>
</dbReference>
<organism evidence="2 3">
    <name type="scientific">Arachis duranensis</name>
    <name type="common">Wild peanut</name>
    <dbReference type="NCBI Taxonomy" id="130453"/>
    <lineage>
        <taxon>Eukaryota</taxon>
        <taxon>Viridiplantae</taxon>
        <taxon>Streptophyta</taxon>
        <taxon>Embryophyta</taxon>
        <taxon>Tracheophyta</taxon>
        <taxon>Spermatophyta</taxon>
        <taxon>Magnoliopsida</taxon>
        <taxon>eudicotyledons</taxon>
        <taxon>Gunneridae</taxon>
        <taxon>Pentapetalae</taxon>
        <taxon>rosids</taxon>
        <taxon>fabids</taxon>
        <taxon>Fabales</taxon>
        <taxon>Fabaceae</taxon>
        <taxon>Papilionoideae</taxon>
        <taxon>50 kb inversion clade</taxon>
        <taxon>dalbergioids sensu lato</taxon>
        <taxon>Dalbergieae</taxon>
        <taxon>Pterocarpus clade</taxon>
        <taxon>Arachis</taxon>
    </lineage>
</organism>
<dbReference type="KEGG" id="adu:107496830"/>